<reference evidence="2 3" key="1">
    <citation type="journal article" date="2013" name="Genome Biol.">
        <title>Genome of Acanthamoeba castellanii highlights extensive lateral gene transfer and early evolution of tyrosine kinase signaling.</title>
        <authorList>
            <person name="Clarke M."/>
            <person name="Lohan A.J."/>
            <person name="Liu B."/>
            <person name="Lagkouvardos I."/>
            <person name="Roy S."/>
            <person name="Zafar N."/>
            <person name="Bertelli C."/>
            <person name="Schilde C."/>
            <person name="Kianianmomeni A."/>
            <person name="Burglin T.R."/>
            <person name="Frech C."/>
            <person name="Turcotte B."/>
            <person name="Kopec K.O."/>
            <person name="Synnott J.M."/>
            <person name="Choo C."/>
            <person name="Paponov I."/>
            <person name="Finkler A."/>
            <person name="Soon Heng Tan C."/>
            <person name="Hutchins A.P."/>
            <person name="Weinmeier T."/>
            <person name="Rattei T."/>
            <person name="Chu J.S."/>
            <person name="Gimenez G."/>
            <person name="Irimia M."/>
            <person name="Rigden D.J."/>
            <person name="Fitzpatrick D.A."/>
            <person name="Lorenzo-Morales J."/>
            <person name="Bateman A."/>
            <person name="Chiu C.H."/>
            <person name="Tang P."/>
            <person name="Hegemann P."/>
            <person name="Fromm H."/>
            <person name="Raoult D."/>
            <person name="Greub G."/>
            <person name="Miranda-Saavedra D."/>
            <person name="Chen N."/>
            <person name="Nash P."/>
            <person name="Ginger M.L."/>
            <person name="Horn M."/>
            <person name="Schaap P."/>
            <person name="Caler L."/>
            <person name="Loftus B."/>
        </authorList>
    </citation>
    <scope>NUCLEOTIDE SEQUENCE [LARGE SCALE GENOMIC DNA]</scope>
    <source>
        <strain evidence="2 3">Neff</strain>
    </source>
</reference>
<dbReference type="AlphaFoldDB" id="L8GXK1"/>
<evidence type="ECO:0000313" key="2">
    <source>
        <dbReference type="EMBL" id="ELR17715.1"/>
    </source>
</evidence>
<feature type="region of interest" description="Disordered" evidence="1">
    <location>
        <begin position="149"/>
        <end position="180"/>
    </location>
</feature>
<evidence type="ECO:0000256" key="1">
    <source>
        <dbReference type="SAM" id="MobiDB-lite"/>
    </source>
</evidence>
<proteinExistence type="predicted"/>
<evidence type="ECO:0000313" key="3">
    <source>
        <dbReference type="Proteomes" id="UP000011083"/>
    </source>
</evidence>
<dbReference type="VEuPathDB" id="AmoebaDB:ACA1_065020"/>
<name>L8GXK1_ACACF</name>
<sequence length="533" mass="59657">MSTRLSEIDTCAETPDAVNAEETLAIETAAPDPLLREDAAEVPQLMAPHPDAAFGVLEDEEEATRKGVGTGVGVVAFDKLKEKIEYVNKQGEKVVAELEVPLGLGLGDDAERQRLARLEEERIDEALMRRGGKAGKGVDDIRREIVAERAQRLATPQKQTPAPPAKPELEEELQLERDRQDVARDIDAVMARRHDRAARLPGEDHDENDCHHAEEKVTLQLVNEDQQMVVQELYSGVLDDHAELEPALDEARSLKSYFGETLHEANEARRRADEEPERNRRLYYREHGIDDDEWSGADAAELTDARLPRADAAAAGVRDLGLVMMTAEEIEAERYNAAVARDRKRQREEVEAQGTPAFPAKRRNSLRGVLAAQMQRDRARDAAESAHEEKLARLGCSVDTPAAANPDIDVLAEEDIYDYPANESTVYYTYGAEQLDYGDMDQRDQGDYDTLRPFDGDDDLLREERHEDKDAERDGQLVLGEVREEVLMLEGCQSNRKLRPEPPSDDAQPLVRKVERLPARRAGVAEREAPALD</sequence>
<feature type="region of interest" description="Disordered" evidence="1">
    <location>
        <begin position="438"/>
        <end position="475"/>
    </location>
</feature>
<feature type="region of interest" description="Disordered" evidence="1">
    <location>
        <begin position="492"/>
        <end position="533"/>
    </location>
</feature>
<accession>L8GXK1</accession>
<dbReference type="EMBL" id="KB007974">
    <property type="protein sequence ID" value="ELR17715.1"/>
    <property type="molecule type" value="Genomic_DNA"/>
</dbReference>
<protein>
    <submittedName>
        <fullName evidence="2">Uncharacterized protein</fullName>
    </submittedName>
</protein>
<feature type="compositionally biased region" description="Basic and acidic residues" evidence="1">
    <location>
        <begin position="462"/>
        <end position="475"/>
    </location>
</feature>
<keyword evidence="3" id="KW-1185">Reference proteome</keyword>
<dbReference type="GeneID" id="14918389"/>
<feature type="region of interest" description="Disordered" evidence="1">
    <location>
        <begin position="343"/>
        <end position="364"/>
    </location>
</feature>
<dbReference type="RefSeq" id="XP_004339728.1">
    <property type="nucleotide sequence ID" value="XM_004339680.1"/>
</dbReference>
<feature type="compositionally biased region" description="Basic and acidic residues" evidence="1">
    <location>
        <begin position="440"/>
        <end position="455"/>
    </location>
</feature>
<organism evidence="2 3">
    <name type="scientific">Acanthamoeba castellanii (strain ATCC 30010 / Neff)</name>
    <dbReference type="NCBI Taxonomy" id="1257118"/>
    <lineage>
        <taxon>Eukaryota</taxon>
        <taxon>Amoebozoa</taxon>
        <taxon>Discosea</taxon>
        <taxon>Longamoebia</taxon>
        <taxon>Centramoebida</taxon>
        <taxon>Acanthamoebidae</taxon>
        <taxon>Acanthamoeba</taxon>
    </lineage>
</organism>
<feature type="compositionally biased region" description="Basic and acidic residues" evidence="1">
    <location>
        <begin position="512"/>
        <end position="533"/>
    </location>
</feature>
<dbReference type="Proteomes" id="UP000011083">
    <property type="component" value="Unassembled WGS sequence"/>
</dbReference>
<gene>
    <name evidence="2" type="ORF">ACA1_065020</name>
</gene>
<dbReference type="KEGG" id="acan:ACA1_065020"/>